<evidence type="ECO:0000256" key="3">
    <source>
        <dbReference type="ARBA" id="ARBA00022840"/>
    </source>
</evidence>
<dbReference type="InterPro" id="IPR003593">
    <property type="entry name" value="AAA+_ATPase"/>
</dbReference>
<dbReference type="FunFam" id="3.40.50.300:FF:000398">
    <property type="entry name" value="Type IV pilus assembly ATPase PilB"/>
    <property type="match status" value="1"/>
</dbReference>
<dbReference type="Proteomes" id="UP000002171">
    <property type="component" value="Unassembled WGS sequence"/>
</dbReference>
<dbReference type="GO" id="GO:0005886">
    <property type="term" value="C:plasma membrane"/>
    <property type="evidence" value="ECO:0007669"/>
    <property type="project" value="TreeGrafter"/>
</dbReference>
<evidence type="ECO:0000313" key="5">
    <source>
        <dbReference type="EMBL" id="EAR62373.1"/>
    </source>
</evidence>
<dbReference type="PANTHER" id="PTHR30258:SF1">
    <property type="entry name" value="PROTEIN TRANSPORT PROTEIN HOFB HOMOLOG"/>
    <property type="match status" value="1"/>
</dbReference>
<evidence type="ECO:0000259" key="4">
    <source>
        <dbReference type="PROSITE" id="PS00662"/>
    </source>
</evidence>
<keyword evidence="3" id="KW-0067">ATP-binding</keyword>
<accession>A0A7U8C6A4</accession>
<dbReference type="InterPro" id="IPR027417">
    <property type="entry name" value="P-loop_NTPase"/>
</dbReference>
<dbReference type="AlphaFoldDB" id="A0A7U8C6A4"/>
<reference evidence="5 6" key="1">
    <citation type="submission" date="2006-02" db="EMBL/GenBank/DDBJ databases">
        <authorList>
            <person name="Pinhassi J."/>
            <person name="Pedros-Alio C."/>
            <person name="Ferriera S."/>
            <person name="Johnson J."/>
            <person name="Kravitz S."/>
            <person name="Halpern A."/>
            <person name="Remington K."/>
            <person name="Beeson K."/>
            <person name="Tran B."/>
            <person name="Rogers Y.-H."/>
            <person name="Friedman R."/>
            <person name="Venter J.C."/>
        </authorList>
    </citation>
    <scope>NUCLEOTIDE SEQUENCE [LARGE SCALE GENOMIC DNA]</scope>
    <source>
        <strain evidence="5 6">MED92</strain>
    </source>
</reference>
<dbReference type="RefSeq" id="WP_007020683.1">
    <property type="nucleotide sequence ID" value="NZ_CH724125.1"/>
</dbReference>
<keyword evidence="6" id="KW-1185">Reference proteome</keyword>
<evidence type="ECO:0000256" key="1">
    <source>
        <dbReference type="ARBA" id="ARBA00006611"/>
    </source>
</evidence>
<dbReference type="Gene3D" id="3.40.50.300">
    <property type="entry name" value="P-loop containing nucleotide triphosphate hydrolases"/>
    <property type="match status" value="1"/>
</dbReference>
<dbReference type="SUPFAM" id="SSF55781">
    <property type="entry name" value="GAF domain-like"/>
    <property type="match status" value="1"/>
</dbReference>
<dbReference type="GO" id="GO:0016887">
    <property type="term" value="F:ATP hydrolysis activity"/>
    <property type="evidence" value="ECO:0007669"/>
    <property type="project" value="TreeGrafter"/>
</dbReference>
<comment type="similarity">
    <text evidence="1">Belongs to the GSP E family.</text>
</comment>
<dbReference type="InterPro" id="IPR037257">
    <property type="entry name" value="T2SS_E_N_sf"/>
</dbReference>
<evidence type="ECO:0000256" key="2">
    <source>
        <dbReference type="ARBA" id="ARBA00022741"/>
    </source>
</evidence>
<dbReference type="GO" id="GO:0005524">
    <property type="term" value="F:ATP binding"/>
    <property type="evidence" value="ECO:0007669"/>
    <property type="project" value="UniProtKB-KW"/>
</dbReference>
<dbReference type="Gene3D" id="3.30.450.40">
    <property type="match status" value="1"/>
</dbReference>
<dbReference type="Pfam" id="PF01590">
    <property type="entry name" value="GAF"/>
    <property type="match status" value="1"/>
</dbReference>
<name>A0A7U8C6A4_NEPCE</name>
<dbReference type="PANTHER" id="PTHR30258">
    <property type="entry name" value="TYPE II SECRETION SYSTEM PROTEIN GSPE-RELATED"/>
    <property type="match status" value="1"/>
</dbReference>
<dbReference type="InterPro" id="IPR001482">
    <property type="entry name" value="T2SS/T4SS_dom"/>
</dbReference>
<dbReference type="InterPro" id="IPR003018">
    <property type="entry name" value="GAF"/>
</dbReference>
<dbReference type="SMART" id="SM00382">
    <property type="entry name" value="AAA"/>
    <property type="match status" value="1"/>
</dbReference>
<keyword evidence="2" id="KW-0547">Nucleotide-binding</keyword>
<dbReference type="SMART" id="SM00065">
    <property type="entry name" value="GAF"/>
    <property type="match status" value="1"/>
</dbReference>
<dbReference type="SUPFAM" id="SSF52540">
    <property type="entry name" value="P-loop containing nucleoside triphosphate hydrolases"/>
    <property type="match status" value="1"/>
</dbReference>
<dbReference type="EMBL" id="AAOW01000003">
    <property type="protein sequence ID" value="EAR62373.1"/>
    <property type="molecule type" value="Genomic_DNA"/>
</dbReference>
<evidence type="ECO:0000313" key="6">
    <source>
        <dbReference type="Proteomes" id="UP000002171"/>
    </source>
</evidence>
<dbReference type="Pfam" id="PF00437">
    <property type="entry name" value="T2SSE"/>
    <property type="match status" value="1"/>
</dbReference>
<dbReference type="InterPro" id="IPR029016">
    <property type="entry name" value="GAF-like_dom_sf"/>
</dbReference>
<protein>
    <submittedName>
        <fullName evidence="5">Bacterial type II secretion system protein E:GAF domain</fullName>
    </submittedName>
</protein>
<proteinExistence type="inferred from homology"/>
<feature type="domain" description="Bacterial type II secretion system protein E" evidence="4">
    <location>
        <begin position="563"/>
        <end position="577"/>
    </location>
</feature>
<sequence length="752" mass="84239">MTKAIEKDTQQFYSRLTKVLSKIHQAKSFEEAYPLVEKTLLALFNAQRITVYQRNRSSKDIVSRFKTGKDLTEIRVPITASSIAGFVALSKKALVVKDVRNTEELQKINPALQFNDSFEKDIEFKSRSMLVLPILYQDVLLGVIQIINRRDGKYFSAIDLKRGRQFAELLGQKFRYDFGCTEGPYDYLLEQKLIDEKAFKQLQEKADERNPITRLLRDHARLTSAQIGQSLECFYQVPFVAYNPERYYLHPLCDQVNKAYLKNSNIALLAEQGSEHAIILIDDPNDTKRLMEIKNVVGSHDSQICIGLIDDIHQYLGFTASQAQQDGANLSTILDELDDGNQLDIEEAASETEEVSEEDSTVVRLVNRVLLDAKRLRASDIHIEPGKGRTPTSVRMRIDGVCQEIIQIPATHAKATVSRIKIMSRLDIAEKRLPQDGKFAVRLQGQALEVRVATIPTVNGEGVVMRLLQSGEPVAFDQLNFSATNQTGVKELLQHPHGILLVVGPTGSGKTTTLHALLATLNTPERKIWTAEDPVEITQPGLQQVQIQPKTGFTFAAALRSFLRADPDIILIGEMRDQETAHAAVEASLTGHLVLSTLHTNSAPETITRLLDLGIDPVSFSDALLGVLAQRLVRTLCPSCRKPYKASTEEIAFLKRRYGALYKELKLGEKVKLYKAEGCVECNQTGYRGRTGIHELLVSTPQMREKIYQGATVSEIREQAESDGMRSLLQDGILKVLKGDIDFEQLRRVTAE</sequence>
<organism evidence="5 6">
    <name type="scientific">Neptuniibacter caesariensis</name>
    <dbReference type="NCBI Taxonomy" id="207954"/>
    <lineage>
        <taxon>Bacteria</taxon>
        <taxon>Pseudomonadati</taxon>
        <taxon>Pseudomonadota</taxon>
        <taxon>Gammaproteobacteria</taxon>
        <taxon>Oceanospirillales</taxon>
        <taxon>Oceanospirillaceae</taxon>
        <taxon>Neptuniibacter</taxon>
    </lineage>
</organism>
<dbReference type="CDD" id="cd01129">
    <property type="entry name" value="PulE-GspE-like"/>
    <property type="match status" value="1"/>
</dbReference>
<dbReference type="Gene3D" id="3.30.450.90">
    <property type="match status" value="1"/>
</dbReference>
<dbReference type="SUPFAM" id="SSF160246">
    <property type="entry name" value="EspE N-terminal domain-like"/>
    <property type="match status" value="1"/>
</dbReference>
<gene>
    <name evidence="5" type="ORF">MED92_15088</name>
</gene>
<dbReference type="PROSITE" id="PS00662">
    <property type="entry name" value="T2SP_E"/>
    <property type="match status" value="1"/>
</dbReference>
<comment type="caution">
    <text evidence="5">The sequence shown here is derived from an EMBL/GenBank/DDBJ whole genome shotgun (WGS) entry which is preliminary data.</text>
</comment>
<dbReference type="OrthoDB" id="9776961at2"/>